<dbReference type="PANTHER" id="PTHR11092:SF0">
    <property type="entry name" value="EPIMERASE FAMILY PROTEIN SDR39U1"/>
    <property type="match status" value="1"/>
</dbReference>
<dbReference type="InterPro" id="IPR013549">
    <property type="entry name" value="DUF1731"/>
</dbReference>
<comment type="similarity">
    <text evidence="1">Belongs to the NAD(P)-dependent epimerase/dehydratase family. SDR39U1 subfamily.</text>
</comment>
<reference evidence="4 5" key="1">
    <citation type="submission" date="2018-06" db="EMBL/GenBank/DDBJ databases">
        <authorList>
            <consortium name="Pathogen Informatics"/>
            <person name="Doyle S."/>
        </authorList>
    </citation>
    <scope>NUCLEOTIDE SEQUENCE [LARGE SCALE GENOMIC DNA]</scope>
    <source>
        <strain evidence="4 5">NCTC12475</strain>
    </source>
</reference>
<dbReference type="AlphaFoldDB" id="A0A381DKQ4"/>
<accession>A0A381DKQ4</accession>
<name>A0A381DKQ4_9BACT</name>
<feature type="domain" description="DUF1731" evidence="3">
    <location>
        <begin position="231"/>
        <end position="277"/>
    </location>
</feature>
<dbReference type="Pfam" id="PF01370">
    <property type="entry name" value="Epimerase"/>
    <property type="match status" value="1"/>
</dbReference>
<sequence length="279" mass="30984">MKIAISGGTGFVGTALYKELQKEHNIVLITRDDFNQNRLSEIIKNCNAIINLAGAPISKKWTKEYKKELLNSRIETTKALIEAMKTTKPQIFISTSAIGIYKNGYSGGEENAIYNDNFLGALAKTWEEEALKATKYNIKTTIFRFGVVLGKNGGALNQMETPFKLGLGGSIGDGKNMMSWVSLEDVVSAIKFALSGHTNGIYNLTSPNPISNKNFSMILADTFNKPMFLSIPTFILKLKFGEGSVVMTDSLEIYPNKLLNENFVFKYPTLKECLDNIYK</sequence>
<dbReference type="PANTHER" id="PTHR11092">
    <property type="entry name" value="SUGAR NUCLEOTIDE EPIMERASE RELATED"/>
    <property type="match status" value="1"/>
</dbReference>
<dbReference type="OrthoDB" id="5292533at2"/>
<dbReference type="EMBL" id="UFVD01000001">
    <property type="protein sequence ID" value="SUX11283.1"/>
    <property type="molecule type" value="Genomic_DNA"/>
</dbReference>
<evidence type="ECO:0000313" key="5">
    <source>
        <dbReference type="Proteomes" id="UP000254920"/>
    </source>
</evidence>
<dbReference type="STRING" id="32024.GCA_000788295_01143"/>
<protein>
    <submittedName>
        <fullName evidence="4">Epimerase family protein SA0724</fullName>
    </submittedName>
</protein>
<dbReference type="SUPFAM" id="SSF51735">
    <property type="entry name" value="NAD(P)-binding Rossmann-fold domains"/>
    <property type="match status" value="1"/>
</dbReference>
<dbReference type="NCBIfam" id="TIGR01777">
    <property type="entry name" value="yfcH"/>
    <property type="match status" value="1"/>
</dbReference>
<evidence type="ECO:0000313" key="4">
    <source>
        <dbReference type="EMBL" id="SUX11283.1"/>
    </source>
</evidence>
<evidence type="ECO:0000256" key="1">
    <source>
        <dbReference type="ARBA" id="ARBA00009353"/>
    </source>
</evidence>
<dbReference type="GeneID" id="93090143"/>
<dbReference type="InterPro" id="IPR001509">
    <property type="entry name" value="Epimerase_deHydtase"/>
</dbReference>
<dbReference type="Gene3D" id="3.40.50.720">
    <property type="entry name" value="NAD(P)-binding Rossmann-like Domain"/>
    <property type="match status" value="1"/>
</dbReference>
<evidence type="ECO:0000259" key="3">
    <source>
        <dbReference type="Pfam" id="PF08338"/>
    </source>
</evidence>
<dbReference type="RefSeq" id="WP_089182029.1">
    <property type="nucleotide sequence ID" value="NZ_CP043427.1"/>
</dbReference>
<organism evidence="4 5">
    <name type="scientific">Campylobacter sputorum subsp. sputorum</name>
    <dbReference type="NCBI Taxonomy" id="32024"/>
    <lineage>
        <taxon>Bacteria</taxon>
        <taxon>Pseudomonadati</taxon>
        <taxon>Campylobacterota</taxon>
        <taxon>Epsilonproteobacteria</taxon>
        <taxon>Campylobacterales</taxon>
        <taxon>Campylobacteraceae</taxon>
        <taxon>Campylobacter</taxon>
    </lineage>
</organism>
<dbReference type="Pfam" id="PF08338">
    <property type="entry name" value="DUF1731"/>
    <property type="match status" value="1"/>
</dbReference>
<gene>
    <name evidence="4" type="ORF">NCTC12475_01499</name>
</gene>
<proteinExistence type="inferred from homology"/>
<dbReference type="Proteomes" id="UP000254920">
    <property type="component" value="Unassembled WGS sequence"/>
</dbReference>
<feature type="domain" description="NAD-dependent epimerase/dehydratase" evidence="2">
    <location>
        <begin position="3"/>
        <end position="204"/>
    </location>
</feature>
<keyword evidence="5" id="KW-1185">Reference proteome</keyword>
<dbReference type="InterPro" id="IPR036291">
    <property type="entry name" value="NAD(P)-bd_dom_sf"/>
</dbReference>
<dbReference type="InterPro" id="IPR010099">
    <property type="entry name" value="SDR39U1"/>
</dbReference>
<evidence type="ECO:0000259" key="2">
    <source>
        <dbReference type="Pfam" id="PF01370"/>
    </source>
</evidence>